<comment type="caution">
    <text evidence="3">The sequence shown here is derived from an EMBL/GenBank/DDBJ whole genome shotgun (WGS) entry which is preliminary data.</text>
</comment>
<evidence type="ECO:0000256" key="1">
    <source>
        <dbReference type="SAM" id="MobiDB-lite"/>
    </source>
</evidence>
<organism evidence="3 4">
    <name type="scientific">Streptomyces achromogenes</name>
    <dbReference type="NCBI Taxonomy" id="67255"/>
    <lineage>
        <taxon>Bacteria</taxon>
        <taxon>Bacillati</taxon>
        <taxon>Actinomycetota</taxon>
        <taxon>Actinomycetes</taxon>
        <taxon>Kitasatosporales</taxon>
        <taxon>Streptomycetaceae</taxon>
        <taxon>Streptomyces</taxon>
    </lineage>
</organism>
<accession>A0ABU0Q3N3</accession>
<dbReference type="Proteomes" id="UP001243364">
    <property type="component" value="Unassembled WGS sequence"/>
</dbReference>
<dbReference type="InterPro" id="IPR027417">
    <property type="entry name" value="P-loop_NTPase"/>
</dbReference>
<dbReference type="SUPFAM" id="SSF52540">
    <property type="entry name" value="P-loop containing nucleoside triphosphate hydrolases"/>
    <property type="match status" value="1"/>
</dbReference>
<dbReference type="PANTHER" id="PTHR43581:SF4">
    <property type="entry name" value="ATP_GTP PHOSPHATASE"/>
    <property type="match status" value="1"/>
</dbReference>
<dbReference type="InterPro" id="IPR003959">
    <property type="entry name" value="ATPase_AAA_core"/>
</dbReference>
<dbReference type="EMBL" id="JAUSYA010000001">
    <property type="protein sequence ID" value="MDQ0685280.1"/>
    <property type="molecule type" value="Genomic_DNA"/>
</dbReference>
<dbReference type="Pfam" id="PF13304">
    <property type="entry name" value="AAA_21"/>
    <property type="match status" value="1"/>
</dbReference>
<feature type="domain" description="ATPase AAA-type core" evidence="2">
    <location>
        <begin position="28"/>
        <end position="354"/>
    </location>
</feature>
<reference evidence="3 4" key="1">
    <citation type="submission" date="2023-07" db="EMBL/GenBank/DDBJ databases">
        <title>Comparative genomics of wheat-associated soil bacteria to identify genetic determinants of phenazine resistance.</title>
        <authorList>
            <person name="Mouncey N."/>
        </authorList>
    </citation>
    <scope>NUCLEOTIDE SEQUENCE [LARGE SCALE GENOMIC DNA]</scope>
    <source>
        <strain evidence="3 4">W4I19-2</strain>
    </source>
</reference>
<dbReference type="PANTHER" id="PTHR43581">
    <property type="entry name" value="ATP/GTP PHOSPHATASE"/>
    <property type="match status" value="1"/>
</dbReference>
<keyword evidence="4" id="KW-1185">Reference proteome</keyword>
<feature type="region of interest" description="Disordered" evidence="1">
    <location>
        <begin position="210"/>
        <end position="229"/>
    </location>
</feature>
<protein>
    <submittedName>
        <fullName evidence="3">ATPase</fullName>
    </submittedName>
</protein>
<proteinExistence type="predicted"/>
<evidence type="ECO:0000259" key="2">
    <source>
        <dbReference type="Pfam" id="PF13304"/>
    </source>
</evidence>
<gene>
    <name evidence="3" type="ORF">QFZ56_004243</name>
</gene>
<dbReference type="RefSeq" id="WP_307044894.1">
    <property type="nucleotide sequence ID" value="NZ_JAUSYA010000001.1"/>
</dbReference>
<evidence type="ECO:0000313" key="3">
    <source>
        <dbReference type="EMBL" id="MDQ0685280.1"/>
    </source>
</evidence>
<sequence>MELRHVSIENFRAFSRAEWDLPATGLILVAGANNSGKSSLLSSLDVIAGTMGYEPGLGYRNARSAAEPVVKATFVMADARRRRMLSMLRGVPQRVIDSDRAFKEVEFIFRKGTDAGFSVAEIRASWATSEKVSVARIERQKSGEHALFALAPDQSGTPDGEISLSQRWSAHQDGQTVESLRWQLGEANEFFRELESWRSRYYHFKALRSGPPRSSGLTSEPRLDPTGSNLPAVLLDLQTNRSQLMDELRKTISQMVPEVGRLETPTLNNVLEVAFSDPFTPGFRHNLKELGTGVEQLLLTLVVGLTEETPSTLVVEEPETNLHPAAQRALLGLLNSWADDRLIIAATHSPVMLDWAPGEKALWHITRSEGDSHLTAVEESPVHLFQSLGVRISDVLSADRLLFVEGPSDEDILSVWFPEVMRNPRISLISGGGGDNARLADRFSQWLRHADRLGLRRVLYLRDRDELPPEEVTALTQSGSVYVIDCREVENFLLDSEAIASTISRDSQLRVEVDSALVREQIVNAAQGLRQSMIVNRVARRISSVRLMDHKMRGKLARNATTAEEIWEAVNSRLPEPVGLRRDIEAGWELAAREVSNMSNDQLIKWAPGEEILNAVYLHFLGRRFKKRVDGKELALEIGEPPTELRAVLRDFMSE</sequence>
<evidence type="ECO:0000313" key="4">
    <source>
        <dbReference type="Proteomes" id="UP001243364"/>
    </source>
</evidence>
<name>A0ABU0Q3N3_STRAH</name>
<dbReference type="Gene3D" id="3.40.50.300">
    <property type="entry name" value="P-loop containing nucleotide triphosphate hydrolases"/>
    <property type="match status" value="2"/>
</dbReference>
<dbReference type="InterPro" id="IPR051396">
    <property type="entry name" value="Bact_Antivir_Def_Nuclease"/>
</dbReference>